<accession>A0A0K2UKP8</accession>
<evidence type="ECO:0000313" key="1">
    <source>
        <dbReference type="EMBL" id="CDW38829.1"/>
    </source>
</evidence>
<dbReference type="EMBL" id="HACA01021468">
    <property type="protein sequence ID" value="CDW38829.1"/>
    <property type="molecule type" value="Transcribed_RNA"/>
</dbReference>
<sequence>MDVTHCFRISRSFVGNECIETPGGIFPSYPERHLGTPHLFTMLIDAGLIKALKSSNTCVIKTVHAPVLLGSFYLSAQSI</sequence>
<protein>
    <submittedName>
        <fullName evidence="1">Uncharacterized protein</fullName>
    </submittedName>
</protein>
<proteinExistence type="predicted"/>
<organism evidence="1">
    <name type="scientific">Lepeophtheirus salmonis</name>
    <name type="common">Salmon louse</name>
    <name type="synonym">Caligus salmonis</name>
    <dbReference type="NCBI Taxonomy" id="72036"/>
    <lineage>
        <taxon>Eukaryota</taxon>
        <taxon>Metazoa</taxon>
        <taxon>Ecdysozoa</taxon>
        <taxon>Arthropoda</taxon>
        <taxon>Crustacea</taxon>
        <taxon>Multicrustacea</taxon>
        <taxon>Hexanauplia</taxon>
        <taxon>Copepoda</taxon>
        <taxon>Siphonostomatoida</taxon>
        <taxon>Caligidae</taxon>
        <taxon>Lepeophtheirus</taxon>
    </lineage>
</organism>
<reference evidence="1" key="1">
    <citation type="submission" date="2014-05" db="EMBL/GenBank/DDBJ databases">
        <authorList>
            <person name="Chronopoulou M."/>
        </authorList>
    </citation>
    <scope>NUCLEOTIDE SEQUENCE</scope>
    <source>
        <tissue evidence="1">Whole organism</tissue>
    </source>
</reference>
<name>A0A0K2UKP8_LEPSM</name>
<dbReference type="AlphaFoldDB" id="A0A0K2UKP8"/>